<feature type="compositionally biased region" description="Basic and acidic residues" evidence="1">
    <location>
        <begin position="193"/>
        <end position="219"/>
    </location>
</feature>
<feature type="compositionally biased region" description="Polar residues" evidence="1">
    <location>
        <begin position="175"/>
        <end position="191"/>
    </location>
</feature>
<sequence>MPKPKRPETVAVSKSDKRHLLTYLEHADPNHIQVSLWDVRWRPTHGETRSASRLTFHIGVRFVQGEYQTCILVDSEEGELPVDDTVRNWGPSMPNLGEVLQYYQKLFGVQALKPLIRKQQPRRDDDDDNEEGGSSSRAWRKKIQKSNKPGYYYYYDEQEEYRECDEKGNDIYRSYKNSSPQGMTGKIGSQSSRGERRYEERRYGERGYGERGYGERASGERGYGGRAERGYGEREYTQTSQTTYHTDTKTGKIYYIDKYGKSHWA</sequence>
<gene>
    <name evidence="2" type="ORF">M441DRAFT_55472</name>
</gene>
<feature type="compositionally biased region" description="Basic and acidic residues" evidence="1">
    <location>
        <begin position="226"/>
        <end position="236"/>
    </location>
</feature>
<evidence type="ECO:0000313" key="2">
    <source>
        <dbReference type="EMBL" id="PTB44423.1"/>
    </source>
</evidence>
<evidence type="ECO:0000256" key="1">
    <source>
        <dbReference type="SAM" id="MobiDB-lite"/>
    </source>
</evidence>
<proteinExistence type="predicted"/>
<reference evidence="2 3" key="1">
    <citation type="submission" date="2016-07" db="EMBL/GenBank/DDBJ databases">
        <title>Multiple horizontal gene transfer events from other fungi enriched the ability of initially mycotrophic Trichoderma (Ascomycota) to feed on dead plant biomass.</title>
        <authorList>
            <consortium name="DOE Joint Genome Institute"/>
            <person name="Aerts A."/>
            <person name="Atanasova L."/>
            <person name="Chenthamara K."/>
            <person name="Zhang J."/>
            <person name="Grujic M."/>
            <person name="Henrissat B."/>
            <person name="Kuo A."/>
            <person name="Salamov A."/>
            <person name="Lipzen A."/>
            <person name="Labutti K."/>
            <person name="Barry K."/>
            <person name="Miao Y."/>
            <person name="Rahimi M.J."/>
            <person name="Shen Q."/>
            <person name="Grigoriev I.V."/>
            <person name="Kubicek C.P."/>
            <person name="Druzhinina I.S."/>
        </authorList>
    </citation>
    <scope>NUCLEOTIDE SEQUENCE [LARGE SCALE GENOMIC DNA]</scope>
    <source>
        <strain evidence="2 3">CBS 433.97</strain>
    </source>
</reference>
<organism evidence="2 3">
    <name type="scientific">Trichoderma asperellum (strain ATCC 204424 / CBS 433.97 / NBRC 101777)</name>
    <dbReference type="NCBI Taxonomy" id="1042311"/>
    <lineage>
        <taxon>Eukaryota</taxon>
        <taxon>Fungi</taxon>
        <taxon>Dikarya</taxon>
        <taxon>Ascomycota</taxon>
        <taxon>Pezizomycotina</taxon>
        <taxon>Sordariomycetes</taxon>
        <taxon>Hypocreomycetidae</taxon>
        <taxon>Hypocreales</taxon>
        <taxon>Hypocreaceae</taxon>
        <taxon>Trichoderma</taxon>
    </lineage>
</organism>
<dbReference type="EMBL" id="KZ679258">
    <property type="protein sequence ID" value="PTB44423.1"/>
    <property type="molecule type" value="Genomic_DNA"/>
</dbReference>
<evidence type="ECO:0000313" key="3">
    <source>
        <dbReference type="Proteomes" id="UP000240493"/>
    </source>
</evidence>
<dbReference type="OrthoDB" id="5154035at2759"/>
<accession>A0A2T3ZI27</accession>
<name>A0A2T3ZI27_TRIA4</name>
<protein>
    <submittedName>
        <fullName evidence="2">Uncharacterized protein</fullName>
    </submittedName>
</protein>
<dbReference type="Proteomes" id="UP000240493">
    <property type="component" value="Unassembled WGS sequence"/>
</dbReference>
<feature type="region of interest" description="Disordered" evidence="1">
    <location>
        <begin position="117"/>
        <end position="141"/>
    </location>
</feature>
<dbReference type="AlphaFoldDB" id="A0A2T3ZI27"/>
<feature type="region of interest" description="Disordered" evidence="1">
    <location>
        <begin position="174"/>
        <end position="244"/>
    </location>
</feature>
<keyword evidence="3" id="KW-1185">Reference proteome</keyword>